<sequence length="276" mass="31185">MKDSLQLTGLGMGSWGIGEDPKKKKAEIATLRYGLDHGIKIIDTAEMYGEGASESLIGEAIRGYDRSQLFLITKFYPYHATPELERRSLDASLKRLGTDYVDLYLLHWRGHKRLSETIKGLKELQEDGLIRHWGVSNFDVADMEELFSVPGGSECFANEDLYNIAKRGVEYDILPWQQEHGVNFIGYSPFNSGNGDTIRITNNLKIVARRHHATPHQIMLAWTLRSKQVLMIPKASSIKHMKDNLAALDISLNDEDLALLNADFPQVTTKQPLEMI</sequence>
<accession>A0ABS4MF60</accession>
<dbReference type="RefSeq" id="WP_209687068.1">
    <property type="nucleotide sequence ID" value="NZ_JAGGLU010000008.1"/>
</dbReference>
<evidence type="ECO:0000313" key="2">
    <source>
        <dbReference type="EMBL" id="MBP2058327.1"/>
    </source>
</evidence>
<comment type="caution">
    <text evidence="2">The sequence shown here is derived from an EMBL/GenBank/DDBJ whole genome shotgun (WGS) entry which is preliminary data.</text>
</comment>
<dbReference type="InterPro" id="IPR020471">
    <property type="entry name" value="AKR"/>
</dbReference>
<protein>
    <submittedName>
        <fullName evidence="2">Diketogulonate reductase-like aldo/keto reductase</fullName>
    </submittedName>
</protein>
<organism evidence="2 3">
    <name type="scientific">Lactobacillus colini</name>
    <dbReference type="NCBI Taxonomy" id="1819254"/>
    <lineage>
        <taxon>Bacteria</taxon>
        <taxon>Bacillati</taxon>
        <taxon>Bacillota</taxon>
        <taxon>Bacilli</taxon>
        <taxon>Lactobacillales</taxon>
        <taxon>Lactobacillaceae</taxon>
        <taxon>Lactobacillus</taxon>
    </lineage>
</organism>
<keyword evidence="3" id="KW-1185">Reference proteome</keyword>
<dbReference type="PANTHER" id="PTHR43638:SF3">
    <property type="entry name" value="ALDEHYDE REDUCTASE"/>
    <property type="match status" value="1"/>
</dbReference>
<dbReference type="PANTHER" id="PTHR43638">
    <property type="entry name" value="OXIDOREDUCTASE, ALDO/KETO REDUCTASE FAMILY PROTEIN"/>
    <property type="match status" value="1"/>
</dbReference>
<feature type="domain" description="NADP-dependent oxidoreductase" evidence="1">
    <location>
        <begin position="10"/>
        <end position="261"/>
    </location>
</feature>
<evidence type="ECO:0000313" key="3">
    <source>
        <dbReference type="Proteomes" id="UP001519292"/>
    </source>
</evidence>
<name>A0ABS4MF60_9LACO</name>
<proteinExistence type="predicted"/>
<dbReference type="InterPro" id="IPR036812">
    <property type="entry name" value="NAD(P)_OxRdtase_dom_sf"/>
</dbReference>
<reference evidence="2 3" key="1">
    <citation type="submission" date="2021-03" db="EMBL/GenBank/DDBJ databases">
        <title>Genomic Encyclopedia of Type Strains, Phase IV (KMG-IV): sequencing the most valuable type-strain genomes for metagenomic binning, comparative biology and taxonomic classification.</title>
        <authorList>
            <person name="Goeker M."/>
        </authorList>
    </citation>
    <scope>NUCLEOTIDE SEQUENCE [LARGE SCALE GENOMIC DNA]</scope>
    <source>
        <strain evidence="2 3">DSM 101872</strain>
    </source>
</reference>
<dbReference type="PRINTS" id="PR00069">
    <property type="entry name" value="ALDKETRDTASE"/>
</dbReference>
<dbReference type="SUPFAM" id="SSF51430">
    <property type="entry name" value="NAD(P)-linked oxidoreductase"/>
    <property type="match status" value="1"/>
</dbReference>
<gene>
    <name evidence="2" type="ORF">J2Z60_001506</name>
</gene>
<dbReference type="Gene3D" id="3.20.20.100">
    <property type="entry name" value="NADP-dependent oxidoreductase domain"/>
    <property type="match status" value="1"/>
</dbReference>
<dbReference type="Pfam" id="PF00248">
    <property type="entry name" value="Aldo_ket_red"/>
    <property type="match status" value="1"/>
</dbReference>
<dbReference type="InterPro" id="IPR023210">
    <property type="entry name" value="NADP_OxRdtase_dom"/>
</dbReference>
<dbReference type="Proteomes" id="UP001519292">
    <property type="component" value="Unassembled WGS sequence"/>
</dbReference>
<dbReference type="EMBL" id="JAGGLU010000008">
    <property type="protein sequence ID" value="MBP2058327.1"/>
    <property type="molecule type" value="Genomic_DNA"/>
</dbReference>
<evidence type="ECO:0000259" key="1">
    <source>
        <dbReference type="Pfam" id="PF00248"/>
    </source>
</evidence>